<dbReference type="GO" id="GO:0003954">
    <property type="term" value="F:NADH dehydrogenase activity"/>
    <property type="evidence" value="ECO:0007669"/>
    <property type="project" value="TreeGrafter"/>
</dbReference>
<protein>
    <recommendedName>
        <fullName evidence="4 11">NADH-ubiquinone oxidoreductase chain 1</fullName>
        <ecNumber evidence="11">7.1.1.2</ecNumber>
    </recommendedName>
</protein>
<dbReference type="AlphaFoldDB" id="A0AA49K511"/>
<evidence type="ECO:0000256" key="6">
    <source>
        <dbReference type="ARBA" id="ARBA00022692"/>
    </source>
</evidence>
<comment type="catalytic activity">
    <reaction evidence="11">
        <text>a ubiquinone + NADH + 5 H(+)(in) = a ubiquinol + NAD(+) + 4 H(+)(out)</text>
        <dbReference type="Rhea" id="RHEA:29091"/>
        <dbReference type="Rhea" id="RHEA-COMP:9565"/>
        <dbReference type="Rhea" id="RHEA-COMP:9566"/>
        <dbReference type="ChEBI" id="CHEBI:15378"/>
        <dbReference type="ChEBI" id="CHEBI:16389"/>
        <dbReference type="ChEBI" id="CHEBI:17976"/>
        <dbReference type="ChEBI" id="CHEBI:57540"/>
        <dbReference type="ChEBI" id="CHEBI:57945"/>
        <dbReference type="EC" id="7.1.1.2"/>
    </reaction>
</comment>
<evidence type="ECO:0000256" key="11">
    <source>
        <dbReference type="RuleBase" id="RU000473"/>
    </source>
</evidence>
<proteinExistence type="inferred from homology"/>
<evidence type="ECO:0000256" key="5">
    <source>
        <dbReference type="ARBA" id="ARBA00022448"/>
    </source>
</evidence>
<evidence type="ECO:0000256" key="12">
    <source>
        <dbReference type="SAM" id="Phobius"/>
    </source>
</evidence>
<organism evidence="13">
    <name type="scientific">Spirobolus grahami</name>
    <dbReference type="NCBI Taxonomy" id="3065235"/>
    <lineage>
        <taxon>Eukaryota</taxon>
        <taxon>Metazoa</taxon>
        <taxon>Ecdysozoa</taxon>
        <taxon>Arthropoda</taxon>
        <taxon>Myriapoda</taxon>
        <taxon>Diplopoda</taxon>
        <taxon>Helminthomorpha</taxon>
        <taxon>Spirobolidae</taxon>
        <taxon>Spirobolus</taxon>
    </lineage>
</organism>
<keyword evidence="6 10" id="KW-0812">Transmembrane</keyword>
<dbReference type="GO" id="GO:0008137">
    <property type="term" value="F:NADH dehydrogenase (ubiquinone) activity"/>
    <property type="evidence" value="ECO:0007669"/>
    <property type="project" value="UniProtKB-EC"/>
</dbReference>
<keyword evidence="10" id="KW-0520">NAD</keyword>
<feature type="transmembrane region" description="Helical" evidence="12">
    <location>
        <begin position="147"/>
        <end position="168"/>
    </location>
</feature>
<dbReference type="Pfam" id="PF00146">
    <property type="entry name" value="NADHdh"/>
    <property type="match status" value="1"/>
</dbReference>
<dbReference type="EC" id="7.1.1.2" evidence="11"/>
<dbReference type="CTD" id="4535"/>
<dbReference type="GeneID" id="84358290"/>
<keyword evidence="7 12" id="KW-1133">Transmembrane helix</keyword>
<feature type="transmembrane region" description="Helical" evidence="12">
    <location>
        <begin position="174"/>
        <end position="194"/>
    </location>
</feature>
<feature type="transmembrane region" description="Helical" evidence="12">
    <location>
        <begin position="242"/>
        <end position="265"/>
    </location>
</feature>
<feature type="transmembrane region" description="Helical" evidence="12">
    <location>
        <begin position="104"/>
        <end position="126"/>
    </location>
</feature>
<dbReference type="InterPro" id="IPR018086">
    <property type="entry name" value="NADH_UbQ_OxRdtase_su1_CS"/>
</dbReference>
<feature type="transmembrane region" description="Helical" evidence="12">
    <location>
        <begin position="6"/>
        <end position="26"/>
    </location>
</feature>
<dbReference type="HAMAP" id="MF_01350">
    <property type="entry name" value="NDH1_NuoH"/>
    <property type="match status" value="1"/>
</dbReference>
<dbReference type="RefSeq" id="YP_010937978.1">
    <property type="nucleotide sequence ID" value="NC_082185.1"/>
</dbReference>
<dbReference type="GO" id="GO:0009060">
    <property type="term" value="P:aerobic respiration"/>
    <property type="evidence" value="ECO:0007669"/>
    <property type="project" value="TreeGrafter"/>
</dbReference>
<dbReference type="GO" id="GO:0005743">
    <property type="term" value="C:mitochondrial inner membrane"/>
    <property type="evidence" value="ECO:0007669"/>
    <property type="project" value="UniProtKB-SubCell"/>
</dbReference>
<evidence type="ECO:0000256" key="3">
    <source>
        <dbReference type="ARBA" id="ARBA00010535"/>
    </source>
</evidence>
<dbReference type="PANTHER" id="PTHR11432">
    <property type="entry name" value="NADH DEHYDROGENASE SUBUNIT 1"/>
    <property type="match status" value="1"/>
</dbReference>
<evidence type="ECO:0000256" key="7">
    <source>
        <dbReference type="ARBA" id="ARBA00022989"/>
    </source>
</evidence>
<comment type="function">
    <text evidence="1">Core subunit of the mitochondrial membrane respiratory chain NADH dehydrogenase (Complex I) that is believed to belong to the minimal assembly required for catalysis. Complex I functions in the transfer of electrons from NADH to the respiratory chain. The immediate electron acceptor for the enzyme is believed to be ubiquinone.</text>
</comment>
<evidence type="ECO:0000256" key="8">
    <source>
        <dbReference type="ARBA" id="ARBA00023075"/>
    </source>
</evidence>
<evidence type="ECO:0000256" key="2">
    <source>
        <dbReference type="ARBA" id="ARBA00004225"/>
    </source>
</evidence>
<comment type="similarity">
    <text evidence="3 10">Belongs to the complex I subunit 1 family.</text>
</comment>
<evidence type="ECO:0000256" key="4">
    <source>
        <dbReference type="ARBA" id="ARBA00021009"/>
    </source>
</evidence>
<name>A0AA49K511_9MYRI</name>
<feature type="transmembrane region" description="Helical" evidence="12">
    <location>
        <begin position="277"/>
        <end position="306"/>
    </location>
</feature>
<geneLocation type="mitochondrion" evidence="13"/>
<evidence type="ECO:0000256" key="9">
    <source>
        <dbReference type="ARBA" id="ARBA00023136"/>
    </source>
</evidence>
<evidence type="ECO:0000313" key="13">
    <source>
        <dbReference type="EMBL" id="WKY95839.1"/>
    </source>
</evidence>
<dbReference type="EMBL" id="OR038162">
    <property type="protein sequence ID" value="WKY95839.1"/>
    <property type="molecule type" value="Genomic_DNA"/>
</dbReference>
<evidence type="ECO:0000256" key="1">
    <source>
        <dbReference type="ARBA" id="ARBA00003257"/>
    </source>
</evidence>
<keyword evidence="9 12" id="KW-0472">Membrane</keyword>
<keyword evidence="11 13" id="KW-0496">Mitochondrion</keyword>
<dbReference type="PANTHER" id="PTHR11432:SF3">
    <property type="entry name" value="NADH-UBIQUINONE OXIDOREDUCTASE CHAIN 1"/>
    <property type="match status" value="1"/>
</dbReference>
<dbReference type="InterPro" id="IPR001694">
    <property type="entry name" value="NADH_UbQ_OxRdtase_su1/FPO"/>
</dbReference>
<dbReference type="PROSITE" id="PS00668">
    <property type="entry name" value="COMPLEX1_ND1_2"/>
    <property type="match status" value="1"/>
</dbReference>
<accession>A0AA49K511</accession>
<sequence>MEWLLVVVLVVEFMFVLVGVAFFTLLERKVLGYIQIRSGPNKVGLFGLVQPFADAVKLFAKSLVYVSMGNYAVFYISPGLMLGLMLSIWSVMPWVGGAFDFSWGVLYFLCVSSLGVYCLFGCGWASNSKYGLLGAMRGVAQTISYEVSLALILIGVGVLGLSYDLFVYGRMQSYIWFGLVALPLMVCWVVSVFAESNRSPFDFAEGESELVSGFNVEYSGALFAFLFMAEYGMMMMMSSMSVVMFFGGMDYFLLGLWVVMLFIWVRGSFPRYRYDSLMYLVWSSFLPLVMHWLLVVGGLLVLVMWAM</sequence>
<reference evidence="13" key="1">
    <citation type="submission" date="2023-05" db="EMBL/GenBank/DDBJ databases">
        <authorList>
            <person name="Liu H."/>
            <person name="Xu W."/>
            <person name="Zhang W."/>
        </authorList>
    </citation>
    <scope>NUCLEOTIDE SEQUENCE</scope>
</reference>
<gene>
    <name evidence="13" type="primary">ND1</name>
</gene>
<keyword evidence="8 11" id="KW-0830">Ubiquinone</keyword>
<comment type="subcellular location">
    <subcellularLocation>
        <location evidence="10">Mitochondrion inner membrane</location>
        <topology evidence="10">Multi-pass membrane protein</topology>
    </subcellularLocation>
    <subcellularLocation>
        <location evidence="2">Mitochondrion membrane</location>
        <topology evidence="2">Multi-pass membrane protein</topology>
    </subcellularLocation>
</comment>
<evidence type="ECO:0000256" key="10">
    <source>
        <dbReference type="RuleBase" id="RU000471"/>
    </source>
</evidence>
<feature type="transmembrane region" description="Helical" evidence="12">
    <location>
        <begin position="71"/>
        <end position="92"/>
    </location>
</feature>
<keyword evidence="5" id="KW-0813">Transport</keyword>